<dbReference type="GO" id="GO:0090560">
    <property type="term" value="F:2-(3-amino-3-carboxypropyl)histidine synthase activity"/>
    <property type="evidence" value="ECO:0007669"/>
    <property type="project" value="InterPro"/>
</dbReference>
<keyword evidence="6 10" id="KW-0408">Iron</keyword>
<dbReference type="OrthoDB" id="449241at2759"/>
<evidence type="ECO:0000256" key="1">
    <source>
        <dbReference type="ARBA" id="ARBA00001966"/>
    </source>
</evidence>
<evidence type="ECO:0000256" key="5">
    <source>
        <dbReference type="ARBA" id="ARBA00022723"/>
    </source>
</evidence>
<dbReference type="FunFam" id="3.40.50.11840:FF:000002">
    <property type="entry name" value="2-(3-amino-3-carboxypropyl)histidine synthase subunit 2"/>
    <property type="match status" value="1"/>
</dbReference>
<dbReference type="InterPro" id="IPR042265">
    <property type="entry name" value="DPH1/DPH2_3"/>
</dbReference>
<dbReference type="SFLD" id="SFLDG01121">
    <property type="entry name" value="Diphthamide_biosynthesis"/>
    <property type="match status" value="1"/>
</dbReference>
<dbReference type="InterPro" id="IPR042263">
    <property type="entry name" value="DPH1/DPH2_1"/>
</dbReference>
<evidence type="ECO:0000256" key="10">
    <source>
        <dbReference type="RuleBase" id="RU364133"/>
    </source>
</evidence>
<dbReference type="PANTHER" id="PTHR10762">
    <property type="entry name" value="DIPHTHAMIDE BIOSYNTHESIS PROTEIN"/>
    <property type="match status" value="1"/>
</dbReference>
<evidence type="ECO:0000313" key="12">
    <source>
        <dbReference type="EMBL" id="KIK00574.1"/>
    </source>
</evidence>
<dbReference type="PANTHER" id="PTHR10762:SF2">
    <property type="entry name" value="2-(3-AMINO-3-CARBOXYPROPYL)HISTIDINE SYNTHASE SUBUNIT 2"/>
    <property type="match status" value="1"/>
</dbReference>
<comment type="function">
    <text evidence="10">Required for the first step of diphthamide biosynthesis, a post-translational modification of histidine which occurs in elongation factor 2. DPH1 and DPH2 transfer a 3-amino-3-carboxypropyl (ACP) group from S-adenosyl-L-methionine (SAM) to a histidine residue, the reaction is assisted by a reduction system comprising DPH3 and a NADH-dependent reductase. Facilitates the reduction of the catalytic iron-sulfur cluster found in the DPH1 subunit.</text>
</comment>
<evidence type="ECO:0000256" key="9">
    <source>
        <dbReference type="ARBA" id="ARBA00054092"/>
    </source>
</evidence>
<organism evidence="12 13">
    <name type="scientific">Laccaria amethystina LaAM-08-1</name>
    <dbReference type="NCBI Taxonomy" id="1095629"/>
    <lineage>
        <taxon>Eukaryota</taxon>
        <taxon>Fungi</taxon>
        <taxon>Dikarya</taxon>
        <taxon>Basidiomycota</taxon>
        <taxon>Agaricomycotina</taxon>
        <taxon>Agaricomycetes</taxon>
        <taxon>Agaricomycetidae</taxon>
        <taxon>Agaricales</taxon>
        <taxon>Agaricineae</taxon>
        <taxon>Hydnangiaceae</taxon>
        <taxon>Laccaria</taxon>
    </lineage>
</organism>
<dbReference type="AlphaFoldDB" id="A0A0C9XG66"/>
<comment type="pathway">
    <text evidence="2 10">Protein modification; peptidyl-diphthamide biosynthesis.</text>
</comment>
<evidence type="ECO:0000256" key="8">
    <source>
        <dbReference type="ARBA" id="ARBA00034128"/>
    </source>
</evidence>
<sequence>MSAEHTAFSASGEDAITRVIDIHTEEAAFNDEHFDEFYEIARTAEEIIKGDYKRIALQFPDELLHDSVPIFRRLKPMIGAGRELYVLADTSYGRQALPSLDVDLFCCVDEVAAQHVDADAMVHYGHACLSQTSRLPIIYVFGRKDLDVAHCVERLMDAFDSSNRVEGKQTVLLRYDVSYAHRAGEIQSQLRRALEPRQIALLHHEIPVKAAPRRNVPGSFVEAVPVDVPPEHTTVFYIGKESLALTNLLMTSSLSNVYSYNPTSQTAQLESSRTNRLLMRRYAVVQRARDADVFGILVGTLGVASYLPVIKHLRTLLAKHQKKSYTISVGKLNPAKLANFMEIECFVLVACPENSLIEAKDFLRPIVTPYELEVALQAEQSWTGRYVLDFERLLTDYAQADGVVSGAEEDESEDSDQPVFSLITGSYRHAKRYGAKPSKFGSASEDSAAVILRNQDNSLTKLADSAAGQFLRQRSYQGLEVRLGEDAPSILEQGRSGIARGYQDDHLQPE</sequence>
<comment type="function">
    <text evidence="9">Required for the first step of diphthamide biosynthesis, a post-translational modification of histidine which occurs in elongation factor 2. DPH1 and DPH2 transfer a 3-amino-3-carboxypropyl (ACP) group from S-adenosyl-L-methionine (SAM) to a histidine residue, the reaction is assisted by a reduction system comprising DPH3 and a NADH-dependent reductase, predominantly CBR1. Facilitates the reduction of the catalytic iron-sulfur cluster found in the DPH1 subunit.</text>
</comment>
<evidence type="ECO:0000256" key="11">
    <source>
        <dbReference type="SAM" id="MobiDB-lite"/>
    </source>
</evidence>
<reference evidence="12 13" key="1">
    <citation type="submission" date="2014-04" db="EMBL/GenBank/DDBJ databases">
        <authorList>
            <consortium name="DOE Joint Genome Institute"/>
            <person name="Kuo A."/>
            <person name="Kohler A."/>
            <person name="Nagy L.G."/>
            <person name="Floudas D."/>
            <person name="Copeland A."/>
            <person name="Barry K.W."/>
            <person name="Cichocki N."/>
            <person name="Veneault-Fourrey C."/>
            <person name="LaButti K."/>
            <person name="Lindquist E.A."/>
            <person name="Lipzen A."/>
            <person name="Lundell T."/>
            <person name="Morin E."/>
            <person name="Murat C."/>
            <person name="Sun H."/>
            <person name="Tunlid A."/>
            <person name="Henrissat B."/>
            <person name="Grigoriev I.V."/>
            <person name="Hibbett D.S."/>
            <person name="Martin F."/>
            <person name="Nordberg H.P."/>
            <person name="Cantor M.N."/>
            <person name="Hua S.X."/>
        </authorList>
    </citation>
    <scope>NUCLEOTIDE SEQUENCE [LARGE SCALE GENOMIC DNA]</scope>
    <source>
        <strain evidence="12 13">LaAM-08-1</strain>
    </source>
</reference>
<name>A0A0C9XG66_9AGAR</name>
<accession>A0A0C9XG66</accession>
<dbReference type="NCBIfam" id="TIGR00322">
    <property type="entry name" value="diphth2_R"/>
    <property type="match status" value="1"/>
</dbReference>
<protein>
    <recommendedName>
        <fullName evidence="4 10">2-(3-amino-3-carboxypropyl)histidine synthase subunit 2</fullName>
    </recommendedName>
</protein>
<dbReference type="UniPathway" id="UPA00559"/>
<reference evidence="13" key="2">
    <citation type="submission" date="2015-01" db="EMBL/GenBank/DDBJ databases">
        <title>Evolutionary Origins and Diversification of the Mycorrhizal Mutualists.</title>
        <authorList>
            <consortium name="DOE Joint Genome Institute"/>
            <consortium name="Mycorrhizal Genomics Consortium"/>
            <person name="Kohler A."/>
            <person name="Kuo A."/>
            <person name="Nagy L.G."/>
            <person name="Floudas D."/>
            <person name="Copeland A."/>
            <person name="Barry K.W."/>
            <person name="Cichocki N."/>
            <person name="Veneault-Fourrey C."/>
            <person name="LaButti K."/>
            <person name="Lindquist E.A."/>
            <person name="Lipzen A."/>
            <person name="Lundell T."/>
            <person name="Morin E."/>
            <person name="Murat C."/>
            <person name="Riley R."/>
            <person name="Ohm R."/>
            <person name="Sun H."/>
            <person name="Tunlid A."/>
            <person name="Henrissat B."/>
            <person name="Grigoriev I.V."/>
            <person name="Hibbett D.S."/>
            <person name="Martin F."/>
        </authorList>
    </citation>
    <scope>NUCLEOTIDE SEQUENCE [LARGE SCALE GENOMIC DNA]</scope>
    <source>
        <strain evidence="13">LaAM-08-1</strain>
    </source>
</reference>
<dbReference type="EMBL" id="KN838622">
    <property type="protein sequence ID" value="KIK00574.1"/>
    <property type="molecule type" value="Genomic_DNA"/>
</dbReference>
<dbReference type="InterPro" id="IPR010014">
    <property type="entry name" value="DHP2"/>
</dbReference>
<dbReference type="NCBIfam" id="TIGR00272">
    <property type="entry name" value="DPH2"/>
    <property type="match status" value="1"/>
</dbReference>
<keyword evidence="7 10" id="KW-0411">Iron-sulfur</keyword>
<proteinExistence type="inferred from homology"/>
<evidence type="ECO:0000256" key="3">
    <source>
        <dbReference type="ARBA" id="ARBA00006179"/>
    </source>
</evidence>
<feature type="region of interest" description="Disordered" evidence="11">
    <location>
        <begin position="485"/>
        <end position="510"/>
    </location>
</feature>
<dbReference type="Gene3D" id="3.40.50.11860">
    <property type="entry name" value="Diphthamide synthesis DPH1/DPH2 domain 3"/>
    <property type="match status" value="1"/>
</dbReference>
<dbReference type="Proteomes" id="UP000054477">
    <property type="component" value="Unassembled WGS sequence"/>
</dbReference>
<dbReference type="Gene3D" id="3.40.50.11840">
    <property type="entry name" value="Diphthamide synthesis DPH1/DPH2 domain 1"/>
    <property type="match status" value="1"/>
</dbReference>
<evidence type="ECO:0000313" key="13">
    <source>
        <dbReference type="Proteomes" id="UP000054477"/>
    </source>
</evidence>
<dbReference type="FunFam" id="3.40.50.11860:FF:000001">
    <property type="entry name" value="2-(3-amino-3-carboxypropyl)histidine synthase subunit 2"/>
    <property type="match status" value="1"/>
</dbReference>
<dbReference type="GO" id="GO:0051536">
    <property type="term" value="F:iron-sulfur cluster binding"/>
    <property type="evidence" value="ECO:0007669"/>
    <property type="project" value="UniProtKB-KW"/>
</dbReference>
<evidence type="ECO:0000256" key="2">
    <source>
        <dbReference type="ARBA" id="ARBA00005156"/>
    </source>
</evidence>
<comment type="subunit">
    <text evidence="8">Component of the 2-(3-amino-3-carboxypropyl)histidine synthase complex composed of DPH1, DPH2, DPH3 and a NADH-dependent reductase, predominantly CBR1.</text>
</comment>
<evidence type="ECO:0000256" key="4">
    <source>
        <dbReference type="ARBA" id="ARBA00021914"/>
    </source>
</evidence>
<dbReference type="HOGENOM" id="CLU_015210_1_0_1"/>
<evidence type="ECO:0000256" key="6">
    <source>
        <dbReference type="ARBA" id="ARBA00023004"/>
    </source>
</evidence>
<dbReference type="GO" id="GO:0046872">
    <property type="term" value="F:metal ion binding"/>
    <property type="evidence" value="ECO:0007669"/>
    <property type="project" value="UniProtKB-KW"/>
</dbReference>
<comment type="similarity">
    <text evidence="3 10">Belongs to the DPH1/DPH2 family. DPH2 subfamily.</text>
</comment>
<dbReference type="GO" id="GO:0017183">
    <property type="term" value="P:protein histidyl modification to diphthamide"/>
    <property type="evidence" value="ECO:0007669"/>
    <property type="project" value="UniProtKB-UniPathway"/>
</dbReference>
<comment type="subcellular location">
    <subcellularLocation>
        <location evidence="10">Cytoplasm</location>
    </subcellularLocation>
</comment>
<dbReference type="SFLD" id="SFLDS00032">
    <property type="entry name" value="Radical_SAM_3-amino-3-carboxyp"/>
    <property type="match status" value="1"/>
</dbReference>
<keyword evidence="13" id="KW-1185">Reference proteome</keyword>
<gene>
    <name evidence="12" type="ORF">K443DRAFT_679043</name>
</gene>
<comment type="cofactor">
    <cofactor evidence="1">
        <name>[4Fe-4S] cluster</name>
        <dbReference type="ChEBI" id="CHEBI:49883"/>
    </cofactor>
</comment>
<dbReference type="Pfam" id="PF01866">
    <property type="entry name" value="Diphthamide_syn"/>
    <property type="match status" value="1"/>
</dbReference>
<keyword evidence="5 10" id="KW-0479">Metal-binding</keyword>
<evidence type="ECO:0000256" key="7">
    <source>
        <dbReference type="ARBA" id="ARBA00023014"/>
    </source>
</evidence>
<dbReference type="GO" id="GO:0005737">
    <property type="term" value="C:cytoplasm"/>
    <property type="evidence" value="ECO:0007669"/>
    <property type="project" value="UniProtKB-SubCell"/>
</dbReference>
<dbReference type="InterPro" id="IPR016435">
    <property type="entry name" value="DPH1/DPH2"/>
</dbReference>
<dbReference type="STRING" id="1095629.A0A0C9XG66"/>
<dbReference type="SFLD" id="SFLDF00408">
    <property type="entry name" value="Diphthamide_biosynthesis_famil"/>
    <property type="match status" value="1"/>
</dbReference>
<keyword evidence="10" id="KW-0963">Cytoplasm</keyword>